<name>A0A367ZW87_9BACT</name>
<reference evidence="3 4" key="1">
    <citation type="submission" date="2018-05" db="EMBL/GenBank/DDBJ databases">
        <title>A metagenomic window into the 2 km-deep terrestrial subsurface aquifer revealed taxonomically and functionally diverse microbial community comprising novel uncultured bacterial lineages.</title>
        <authorList>
            <person name="Kadnikov V.V."/>
            <person name="Mardanov A.V."/>
            <person name="Beletsky A.V."/>
            <person name="Banks D."/>
            <person name="Pimenov N.V."/>
            <person name="Frank Y.A."/>
            <person name="Karnachuk O.V."/>
            <person name="Ravin N.V."/>
        </authorList>
    </citation>
    <scope>NUCLEOTIDE SEQUENCE [LARGE SCALE GENOMIC DNA]</scope>
    <source>
        <strain evidence="3">BY5</strain>
    </source>
</reference>
<dbReference type="InterPro" id="IPR013785">
    <property type="entry name" value="Aldolase_TIM"/>
</dbReference>
<protein>
    <submittedName>
        <fullName evidence="3">Uncharacterized protein</fullName>
    </submittedName>
</protein>
<dbReference type="PROSITE" id="PS51440">
    <property type="entry name" value="TIM_2"/>
    <property type="match status" value="1"/>
</dbReference>
<evidence type="ECO:0000256" key="2">
    <source>
        <dbReference type="SAM" id="MobiDB-lite"/>
    </source>
</evidence>
<proteinExistence type="predicted"/>
<dbReference type="EMBL" id="QOQW01000001">
    <property type="protein sequence ID" value="RCK81591.1"/>
    <property type="molecule type" value="Genomic_DNA"/>
</dbReference>
<dbReference type="Proteomes" id="UP000252355">
    <property type="component" value="Unassembled WGS sequence"/>
</dbReference>
<evidence type="ECO:0000313" key="3">
    <source>
        <dbReference type="EMBL" id="RCK81591.1"/>
    </source>
</evidence>
<evidence type="ECO:0000256" key="1">
    <source>
        <dbReference type="ARBA" id="ARBA00023235"/>
    </source>
</evidence>
<organism evidence="3 4">
    <name type="scientific">Candidatus Ozemobacter sibiricus</name>
    <dbReference type="NCBI Taxonomy" id="2268124"/>
    <lineage>
        <taxon>Bacteria</taxon>
        <taxon>Candidatus Ozemobacteria</taxon>
        <taxon>Candidatus Ozemobacterales</taxon>
        <taxon>Candidatus Ozemobacteraceae</taxon>
        <taxon>Candidatus Ozemobacter</taxon>
    </lineage>
</organism>
<dbReference type="GO" id="GO:0004807">
    <property type="term" value="F:triose-phosphate isomerase activity"/>
    <property type="evidence" value="ECO:0007669"/>
    <property type="project" value="InterPro"/>
</dbReference>
<dbReference type="Pfam" id="PF00121">
    <property type="entry name" value="TIM"/>
    <property type="match status" value="1"/>
</dbReference>
<comment type="caution">
    <text evidence="3">The sequence shown here is derived from an EMBL/GenBank/DDBJ whole genome shotgun (WGS) entry which is preliminary data.</text>
</comment>
<dbReference type="AlphaFoldDB" id="A0A367ZW87"/>
<feature type="compositionally biased region" description="Basic and acidic residues" evidence="2">
    <location>
        <begin position="345"/>
        <end position="359"/>
    </location>
</feature>
<keyword evidence="1" id="KW-0413">Isomerase</keyword>
<accession>A0A367ZW87</accession>
<dbReference type="InterPro" id="IPR000652">
    <property type="entry name" value="Triosephosphate_isomerase"/>
</dbReference>
<gene>
    <name evidence="3" type="ORF">OZSIB_0725</name>
</gene>
<dbReference type="Gene3D" id="3.20.20.70">
    <property type="entry name" value="Aldolase class I"/>
    <property type="match status" value="1"/>
</dbReference>
<feature type="region of interest" description="Disordered" evidence="2">
    <location>
        <begin position="320"/>
        <end position="359"/>
    </location>
</feature>
<sequence length="359" mass="38904">MAAMPARPLLIVSSQVTVETLCQPPFGLEPETFLLTSLESVRWLGFSRFAAVVLHEVPPDLLRKAALGLRDSPALEALWELLKHPDGPPVRALVPAPGRPPKDWVDLGLEPILPQDLASLLASDQASRQAPPSTDPRQALTAEEVRELHWQGIRVLPAGRPLTDWAREVATALGLTEAEPAPQCLLYRVRAATRQDLQAAGERLFQVAHAHPSLLFVLAPPLIPIFQELFPALRHRLVASTVHWASQGAFTGETSIAMLADLGCRGAILPAAPPYSDPAHLRSLAALAARCGLAIFTTLPLERLVECDIMAPHPGSHRSPPIFVPLATPDVRGPSDTARPPTARLIDDQELDRPVQRKG</sequence>
<dbReference type="SUPFAM" id="SSF51351">
    <property type="entry name" value="Triosephosphate isomerase (TIM)"/>
    <property type="match status" value="1"/>
</dbReference>
<evidence type="ECO:0000313" key="4">
    <source>
        <dbReference type="Proteomes" id="UP000252355"/>
    </source>
</evidence>
<dbReference type="InterPro" id="IPR035990">
    <property type="entry name" value="TIM_sf"/>
</dbReference>